<evidence type="ECO:0000256" key="2">
    <source>
        <dbReference type="ARBA" id="ARBA00022448"/>
    </source>
</evidence>
<reference evidence="5 6" key="1">
    <citation type="journal article" date="2023" name="G3 (Bethesda)">
        <title>A chromosome-length genome assembly and annotation of blackberry (Rubus argutus, cv. 'Hillquist').</title>
        <authorList>
            <person name="Bruna T."/>
            <person name="Aryal R."/>
            <person name="Dudchenko O."/>
            <person name="Sargent D.J."/>
            <person name="Mead D."/>
            <person name="Buti M."/>
            <person name="Cavallini A."/>
            <person name="Hytonen T."/>
            <person name="Andres J."/>
            <person name="Pham M."/>
            <person name="Weisz D."/>
            <person name="Mascagni F."/>
            <person name="Usai G."/>
            <person name="Natali L."/>
            <person name="Bassil N."/>
            <person name="Fernandez G.E."/>
            <person name="Lomsadze A."/>
            <person name="Armour M."/>
            <person name="Olukolu B."/>
            <person name="Poorten T."/>
            <person name="Britton C."/>
            <person name="Davik J."/>
            <person name="Ashrafi H."/>
            <person name="Aiden E.L."/>
            <person name="Borodovsky M."/>
            <person name="Worthington M."/>
        </authorList>
    </citation>
    <scope>NUCLEOTIDE SEQUENCE [LARGE SCALE GENOMIC DNA]</scope>
    <source>
        <strain evidence="5">PI 553951</strain>
    </source>
</reference>
<accession>A0AAW1WH69</accession>
<sequence>MADVESVENLKAAQKILRASLEKSTAISSKLDEIGPRLEDIRQRLPSLEAAIRPISMQKCGYFAIRDQINAAIGPAAAVLKVYDVVRELEESILFESCSDLPAYLSSMKMLEEALGFLADNSGLAIQWLEDIVEFVEDNVFANDQRLLNVKKSMRILQELYEIEGRARLDGGSLNAAFNKLETEFRSLLMEDTSTTTTCAVLLPLTMPVIQKLQAIAERLDGADRLEECIVLYIEVRSLNARRSLQALDLDYLEIQVTEFDDIQSIESHIDQWCKHLELVVKDLIELEYKLCNNVFKKIGSDAWKHCVARLAEEFRLISFLQFGRNVTKMKKDPFKLLKLLDIFALLESLRSNFNRLFGGEACTDIRNLTRELVKTVVNGSCEIFEELPCQVEFQRRFSPPSDGGIPGLVSFITNYCNQLLGDDYRPMLAQVLKIHQSWNQDVYGDGFLSNHIIIIMKEVGLNLDAWSKAYDDISLSYLFMMNNHCYFCQLKGTKLGDIMGDSWLGAHEQYKENCAALYLRECWGKLLPLLSQKGLDSFQDSEKKKLKEFNEGFHERYKKHSNWVICDENLRRKVCQILVQAVVPAYRSYMHKYGVLVEQDARASKYVKHTAQSLENMLISMFQPKLVTKYCNTKHIRFDKLKNFVTNQFRVTLTTI</sequence>
<keyword evidence="3" id="KW-0268">Exocytosis</keyword>
<name>A0AAW1WH69_RUBAR</name>
<dbReference type="GO" id="GO:0006887">
    <property type="term" value="P:exocytosis"/>
    <property type="evidence" value="ECO:0007669"/>
    <property type="project" value="UniProtKB-KW"/>
</dbReference>
<protein>
    <recommendedName>
        <fullName evidence="3">Exocyst subunit Exo70 family protein</fullName>
    </recommendedName>
</protein>
<dbReference type="AlphaFoldDB" id="A0AAW1WH69"/>
<keyword evidence="3" id="KW-0653">Protein transport</keyword>
<dbReference type="Proteomes" id="UP001457282">
    <property type="component" value="Unassembled WGS sequence"/>
</dbReference>
<organism evidence="5 6">
    <name type="scientific">Rubus argutus</name>
    <name type="common">Southern blackberry</name>
    <dbReference type="NCBI Taxonomy" id="59490"/>
    <lineage>
        <taxon>Eukaryota</taxon>
        <taxon>Viridiplantae</taxon>
        <taxon>Streptophyta</taxon>
        <taxon>Embryophyta</taxon>
        <taxon>Tracheophyta</taxon>
        <taxon>Spermatophyta</taxon>
        <taxon>Magnoliopsida</taxon>
        <taxon>eudicotyledons</taxon>
        <taxon>Gunneridae</taxon>
        <taxon>Pentapetalae</taxon>
        <taxon>rosids</taxon>
        <taxon>fabids</taxon>
        <taxon>Rosales</taxon>
        <taxon>Rosaceae</taxon>
        <taxon>Rosoideae</taxon>
        <taxon>Rosoideae incertae sedis</taxon>
        <taxon>Rubus</taxon>
    </lineage>
</organism>
<dbReference type="InterPro" id="IPR004140">
    <property type="entry name" value="Exo70"/>
</dbReference>
<dbReference type="InterPro" id="IPR016159">
    <property type="entry name" value="Cullin_repeat-like_dom_sf"/>
</dbReference>
<feature type="domain" description="Exocyst complex subunit Exo70 C-terminal" evidence="4">
    <location>
        <begin position="272"/>
        <end position="619"/>
    </location>
</feature>
<evidence type="ECO:0000313" key="6">
    <source>
        <dbReference type="Proteomes" id="UP001457282"/>
    </source>
</evidence>
<evidence type="ECO:0000256" key="1">
    <source>
        <dbReference type="ARBA" id="ARBA00006756"/>
    </source>
</evidence>
<evidence type="ECO:0000259" key="4">
    <source>
        <dbReference type="Pfam" id="PF03081"/>
    </source>
</evidence>
<comment type="similarity">
    <text evidence="1 3">Belongs to the EXO70 family.</text>
</comment>
<dbReference type="GO" id="GO:0000145">
    <property type="term" value="C:exocyst"/>
    <property type="evidence" value="ECO:0007669"/>
    <property type="project" value="InterPro"/>
</dbReference>
<proteinExistence type="inferred from homology"/>
<dbReference type="Pfam" id="PF20669">
    <property type="entry name" value="Exo70_N"/>
    <property type="match status" value="1"/>
</dbReference>
<dbReference type="PANTHER" id="PTHR12542">
    <property type="entry name" value="EXOCYST COMPLEX PROTEIN EXO70"/>
    <property type="match status" value="1"/>
</dbReference>
<dbReference type="Gene3D" id="1.20.1280.170">
    <property type="entry name" value="Exocyst complex component Exo70"/>
    <property type="match status" value="1"/>
</dbReference>
<evidence type="ECO:0000256" key="3">
    <source>
        <dbReference type="RuleBase" id="RU365026"/>
    </source>
</evidence>
<dbReference type="PANTHER" id="PTHR12542:SF85">
    <property type="entry name" value="EXOCYST SUBUNIT EXO70 FAMILY PROTEIN"/>
    <property type="match status" value="1"/>
</dbReference>
<dbReference type="GO" id="GO:0005546">
    <property type="term" value="F:phosphatidylinositol-4,5-bisphosphate binding"/>
    <property type="evidence" value="ECO:0007669"/>
    <property type="project" value="InterPro"/>
</dbReference>
<dbReference type="GO" id="GO:0015031">
    <property type="term" value="P:protein transport"/>
    <property type="evidence" value="ECO:0007669"/>
    <property type="project" value="UniProtKB-KW"/>
</dbReference>
<dbReference type="SUPFAM" id="SSF74788">
    <property type="entry name" value="Cullin repeat-like"/>
    <property type="match status" value="1"/>
</dbReference>
<evidence type="ECO:0000313" key="5">
    <source>
        <dbReference type="EMBL" id="KAK9924022.1"/>
    </source>
</evidence>
<dbReference type="InterPro" id="IPR046364">
    <property type="entry name" value="Exo70_C"/>
</dbReference>
<dbReference type="EMBL" id="JBEDUW010000006">
    <property type="protein sequence ID" value="KAK9924022.1"/>
    <property type="molecule type" value="Genomic_DNA"/>
</dbReference>
<gene>
    <name evidence="5" type="ORF">M0R45_032412</name>
</gene>
<dbReference type="Pfam" id="PF03081">
    <property type="entry name" value="Exo70_C"/>
    <property type="match status" value="1"/>
</dbReference>
<comment type="caution">
    <text evidence="5">The sequence shown here is derived from an EMBL/GenBank/DDBJ whole genome shotgun (WGS) entry which is preliminary data.</text>
</comment>
<comment type="function">
    <text evidence="3">Component of the exocyst complex.</text>
</comment>
<keyword evidence="6" id="KW-1185">Reference proteome</keyword>
<keyword evidence="2 3" id="KW-0813">Transport</keyword>